<dbReference type="PANTHER" id="PTHR21310">
    <property type="entry name" value="AMINOGLYCOSIDE PHOSPHOTRANSFERASE-RELATED-RELATED"/>
    <property type="match status" value="1"/>
</dbReference>
<dbReference type="EMBL" id="BAABIM010000005">
    <property type="protein sequence ID" value="GAA4697744.1"/>
    <property type="molecule type" value="Genomic_DNA"/>
</dbReference>
<organism evidence="2 3">
    <name type="scientific">Nocardioides nanhaiensis</name>
    <dbReference type="NCBI Taxonomy" id="1476871"/>
    <lineage>
        <taxon>Bacteria</taxon>
        <taxon>Bacillati</taxon>
        <taxon>Actinomycetota</taxon>
        <taxon>Actinomycetes</taxon>
        <taxon>Propionibacteriales</taxon>
        <taxon>Nocardioidaceae</taxon>
        <taxon>Nocardioides</taxon>
    </lineage>
</organism>
<dbReference type="Gene3D" id="3.90.1200.10">
    <property type="match status" value="1"/>
</dbReference>
<dbReference type="SUPFAM" id="SSF56112">
    <property type="entry name" value="Protein kinase-like (PK-like)"/>
    <property type="match status" value="1"/>
</dbReference>
<sequence>MEGLESLGLTALTPLEGGWSGRTFLAAGGGPDGDQVVRIYPPGDDAAGRGEAAAEVDAALLRLVRGLLPVPEVLEVRRPLPEHDQPGLLVTSVLPGVRGDLLLPTLDDDGQRRAGAAVGAVAAVLGAIPMLREGPLVDADLRIGSWEGPDCLADWVEQSLPALAHWSQVEQEALRGLAADVEELLADVDRVCLAHSDLNPKNLLLDPATLAVTGVLDWEFAHAGHPATDLGNLLRFESGPRWAAYGDAVLDAYRERHGGDRDELVLRARAADLLPLLLLATRRGENPVADRAHDLLLAMARDERLDVAFDG</sequence>
<evidence type="ECO:0000313" key="3">
    <source>
        <dbReference type="Proteomes" id="UP001500621"/>
    </source>
</evidence>
<accession>A0ABP8X2S1</accession>
<proteinExistence type="predicted"/>
<gene>
    <name evidence="2" type="ORF">GCM10023226_40280</name>
</gene>
<comment type="caution">
    <text evidence="2">The sequence shown here is derived from an EMBL/GenBank/DDBJ whole genome shotgun (WGS) entry which is preliminary data.</text>
</comment>
<dbReference type="InterPro" id="IPR051678">
    <property type="entry name" value="AGP_Transferase"/>
</dbReference>
<evidence type="ECO:0000259" key="1">
    <source>
        <dbReference type="Pfam" id="PF01636"/>
    </source>
</evidence>
<keyword evidence="3" id="KW-1185">Reference proteome</keyword>
<dbReference type="Pfam" id="PF01636">
    <property type="entry name" value="APH"/>
    <property type="match status" value="1"/>
</dbReference>
<reference evidence="3" key="1">
    <citation type="journal article" date="2019" name="Int. J. Syst. Evol. Microbiol.">
        <title>The Global Catalogue of Microorganisms (GCM) 10K type strain sequencing project: providing services to taxonomists for standard genome sequencing and annotation.</title>
        <authorList>
            <consortium name="The Broad Institute Genomics Platform"/>
            <consortium name="The Broad Institute Genome Sequencing Center for Infectious Disease"/>
            <person name="Wu L."/>
            <person name="Ma J."/>
        </authorList>
    </citation>
    <scope>NUCLEOTIDE SEQUENCE [LARGE SCALE GENOMIC DNA]</scope>
    <source>
        <strain evidence="3">JCM 18127</strain>
    </source>
</reference>
<dbReference type="Proteomes" id="UP001500621">
    <property type="component" value="Unassembled WGS sequence"/>
</dbReference>
<dbReference type="InterPro" id="IPR002575">
    <property type="entry name" value="Aminoglycoside_PTrfase"/>
</dbReference>
<dbReference type="RefSeq" id="WP_345271695.1">
    <property type="nucleotide sequence ID" value="NZ_BAABIM010000005.1"/>
</dbReference>
<protein>
    <recommendedName>
        <fullName evidence="1">Aminoglycoside phosphotransferase domain-containing protein</fullName>
    </recommendedName>
</protein>
<feature type="domain" description="Aminoglycoside phosphotransferase" evidence="1">
    <location>
        <begin position="12"/>
        <end position="259"/>
    </location>
</feature>
<dbReference type="PANTHER" id="PTHR21310:SF15">
    <property type="entry name" value="AMINOGLYCOSIDE PHOSPHOTRANSFERASE DOMAIN-CONTAINING PROTEIN"/>
    <property type="match status" value="1"/>
</dbReference>
<evidence type="ECO:0000313" key="2">
    <source>
        <dbReference type="EMBL" id="GAA4697744.1"/>
    </source>
</evidence>
<dbReference type="InterPro" id="IPR011009">
    <property type="entry name" value="Kinase-like_dom_sf"/>
</dbReference>
<name>A0ABP8X2S1_9ACTN</name>